<evidence type="ECO:0000313" key="1">
    <source>
        <dbReference type="EMBL" id="PIW37380.1"/>
    </source>
</evidence>
<dbReference type="PROSITE" id="PS51257">
    <property type="entry name" value="PROKAR_LIPOPROTEIN"/>
    <property type="match status" value="1"/>
</dbReference>
<dbReference type="Proteomes" id="UP000230292">
    <property type="component" value="Unassembled WGS sequence"/>
</dbReference>
<accession>A0A2M7H591</accession>
<gene>
    <name evidence="1" type="ORF">COW24_00380</name>
</gene>
<evidence type="ECO:0008006" key="3">
    <source>
        <dbReference type="Google" id="ProtNLM"/>
    </source>
</evidence>
<proteinExistence type="predicted"/>
<sequence>MRCIILSGLVSALVGCNPINDTSWYPVDRDGDGYDQYSDCDDADYSVHPGALERQDGKDNNCDGAVDGTVAECQTWYYDWDGDGFGVQINPGDSRYEEFTRVSCESPGASWVASGTDCDDAEAATYPGATEICDGQDNDCNGSQDDDANNAVTYYVDVDRDGYGEDILGINCTQCDWPGNGWSTNSDDVAPTNPDSH</sequence>
<organism evidence="1 2">
    <name type="scientific">Candidatus Kerfeldbacteria bacterium CG15_BIG_FIL_POST_REV_8_21_14_020_45_12</name>
    <dbReference type="NCBI Taxonomy" id="2014247"/>
    <lineage>
        <taxon>Bacteria</taxon>
        <taxon>Candidatus Kerfeldiibacteriota</taxon>
    </lineage>
</organism>
<evidence type="ECO:0000313" key="2">
    <source>
        <dbReference type="Proteomes" id="UP000230292"/>
    </source>
</evidence>
<dbReference type="EMBL" id="PFGC01000007">
    <property type="protein sequence ID" value="PIW37380.1"/>
    <property type="molecule type" value="Genomic_DNA"/>
</dbReference>
<dbReference type="AlphaFoldDB" id="A0A2M7H591"/>
<dbReference type="InterPro" id="IPR021655">
    <property type="entry name" value="Put_metal-bd"/>
</dbReference>
<protein>
    <recommendedName>
        <fullName evidence="3">Regulator of chromosome condensation</fullName>
    </recommendedName>
</protein>
<name>A0A2M7H591_9BACT</name>
<comment type="caution">
    <text evidence="1">The sequence shown here is derived from an EMBL/GenBank/DDBJ whole genome shotgun (WGS) entry which is preliminary data.</text>
</comment>
<reference evidence="1 2" key="1">
    <citation type="submission" date="2017-09" db="EMBL/GenBank/DDBJ databases">
        <title>Depth-based differentiation of microbial function through sediment-hosted aquifers and enrichment of novel symbionts in the deep terrestrial subsurface.</title>
        <authorList>
            <person name="Probst A.J."/>
            <person name="Ladd B."/>
            <person name="Jarett J.K."/>
            <person name="Geller-Mcgrath D.E."/>
            <person name="Sieber C.M."/>
            <person name="Emerson J.B."/>
            <person name="Anantharaman K."/>
            <person name="Thomas B.C."/>
            <person name="Malmstrom R."/>
            <person name="Stieglmeier M."/>
            <person name="Klingl A."/>
            <person name="Woyke T."/>
            <person name="Ryan C.M."/>
            <person name="Banfield J.F."/>
        </authorList>
    </citation>
    <scope>NUCLEOTIDE SEQUENCE [LARGE SCALE GENOMIC DNA]</scope>
    <source>
        <strain evidence="1">CG15_BIG_FIL_POST_REV_8_21_14_020_45_12</strain>
    </source>
</reference>
<dbReference type="Pfam" id="PF11617">
    <property type="entry name" value="Cu-binding_MopE"/>
    <property type="match status" value="2"/>
</dbReference>